<feature type="region of interest" description="Disordered" evidence="1">
    <location>
        <begin position="106"/>
        <end position="137"/>
    </location>
</feature>
<evidence type="ECO:0000313" key="3">
    <source>
        <dbReference type="Proteomes" id="UP001454036"/>
    </source>
</evidence>
<accession>A0AAV3RJJ2</accession>
<comment type="caution">
    <text evidence="2">The sequence shown here is derived from an EMBL/GenBank/DDBJ whole genome shotgun (WGS) entry which is preliminary data.</text>
</comment>
<protein>
    <submittedName>
        <fullName evidence="2">Uncharacterized protein</fullName>
    </submittedName>
</protein>
<organism evidence="2 3">
    <name type="scientific">Lithospermum erythrorhizon</name>
    <name type="common">Purple gromwell</name>
    <name type="synonym">Lithospermum officinale var. erythrorhizon</name>
    <dbReference type="NCBI Taxonomy" id="34254"/>
    <lineage>
        <taxon>Eukaryota</taxon>
        <taxon>Viridiplantae</taxon>
        <taxon>Streptophyta</taxon>
        <taxon>Embryophyta</taxon>
        <taxon>Tracheophyta</taxon>
        <taxon>Spermatophyta</taxon>
        <taxon>Magnoliopsida</taxon>
        <taxon>eudicotyledons</taxon>
        <taxon>Gunneridae</taxon>
        <taxon>Pentapetalae</taxon>
        <taxon>asterids</taxon>
        <taxon>lamiids</taxon>
        <taxon>Boraginales</taxon>
        <taxon>Boraginaceae</taxon>
        <taxon>Boraginoideae</taxon>
        <taxon>Lithospermeae</taxon>
        <taxon>Lithospermum</taxon>
    </lineage>
</organism>
<sequence>MTEISINFTLRNIWLILYSFKELASSHNVRSLKDAYEEGSGSGLTTVLEQNAHAVQAGSSSNLQPTVSNDMRGMEQHKSKAGVIDTVASDQHNLSLDDANKQIDQLPRKSPVAAKNAEKQAEATEKMSALPPVNIPTSRAPLVEKEGTKLVHTADSLEEKLISEAVTTIQLQEQHAHNEVSTEHVTVLQVEAHIGGSYS</sequence>
<proteinExistence type="predicted"/>
<keyword evidence="3" id="KW-1185">Reference proteome</keyword>
<reference evidence="2 3" key="1">
    <citation type="submission" date="2024-01" db="EMBL/GenBank/DDBJ databases">
        <title>The complete chloroplast genome sequence of Lithospermum erythrorhizon: insights into the phylogenetic relationship among Boraginaceae species and the maternal lineages of purple gromwells.</title>
        <authorList>
            <person name="Okada T."/>
            <person name="Watanabe K."/>
        </authorList>
    </citation>
    <scope>NUCLEOTIDE SEQUENCE [LARGE SCALE GENOMIC DNA]</scope>
</reference>
<name>A0AAV3RJJ2_LITER</name>
<dbReference type="AlphaFoldDB" id="A0AAV3RJJ2"/>
<feature type="compositionally biased region" description="Basic and acidic residues" evidence="1">
    <location>
        <begin position="116"/>
        <end position="125"/>
    </location>
</feature>
<gene>
    <name evidence="2" type="ORF">LIER_29246</name>
</gene>
<evidence type="ECO:0000256" key="1">
    <source>
        <dbReference type="SAM" id="MobiDB-lite"/>
    </source>
</evidence>
<evidence type="ECO:0000313" key="2">
    <source>
        <dbReference type="EMBL" id="GAA0176213.1"/>
    </source>
</evidence>
<dbReference type="Proteomes" id="UP001454036">
    <property type="component" value="Unassembled WGS sequence"/>
</dbReference>
<dbReference type="EMBL" id="BAABME010010005">
    <property type="protein sequence ID" value="GAA0176213.1"/>
    <property type="molecule type" value="Genomic_DNA"/>
</dbReference>